<dbReference type="STRING" id="592015.HMPREF1705_04555"/>
<evidence type="ECO:0000313" key="4">
    <source>
        <dbReference type="EMBL" id="KRT35285.1"/>
    </source>
</evidence>
<evidence type="ECO:0000256" key="1">
    <source>
        <dbReference type="ARBA" id="ARBA00022801"/>
    </source>
</evidence>
<dbReference type="InterPro" id="IPR022712">
    <property type="entry name" value="Beta_Casp"/>
</dbReference>
<dbReference type="Proteomes" id="UP000005273">
    <property type="component" value="Unassembled WGS sequence"/>
</dbReference>
<dbReference type="PANTHER" id="PTHR11203">
    <property type="entry name" value="CLEAVAGE AND POLYADENYLATION SPECIFICITY FACTOR FAMILY MEMBER"/>
    <property type="match status" value="1"/>
</dbReference>
<dbReference type="PANTHER" id="PTHR11203:SF37">
    <property type="entry name" value="INTEGRATOR COMPLEX SUBUNIT 11"/>
    <property type="match status" value="1"/>
</dbReference>
<keyword evidence="1" id="KW-0378">Hydrolase</keyword>
<dbReference type="InterPro" id="IPR050698">
    <property type="entry name" value="MBL"/>
</dbReference>
<dbReference type="eggNOG" id="COG1236">
    <property type="taxonomic scope" value="Bacteria"/>
</dbReference>
<reference evidence="5" key="1">
    <citation type="submission" date="2012-09" db="EMBL/GenBank/DDBJ databases">
        <authorList>
            <person name="Weinstock G."/>
            <person name="Sodergren E."/>
            <person name="Clifton S."/>
            <person name="Fulton L."/>
            <person name="Fulton B."/>
            <person name="Courtney L."/>
            <person name="Fronick C."/>
            <person name="Harrison M."/>
            <person name="Strong C."/>
            <person name="Farmer C."/>
            <person name="Delehaunty K."/>
            <person name="Markovic C."/>
            <person name="Hall O."/>
            <person name="Minx P."/>
            <person name="Tomlinson C."/>
            <person name="Mitreva M."/>
            <person name="Nelson J."/>
            <person name="Hou S."/>
            <person name="Wollam A."/>
            <person name="Pepin K.H."/>
            <person name="Johnson M."/>
            <person name="Bhonagiri V."/>
            <person name="Nash W.E."/>
            <person name="Suruliraj S."/>
            <person name="Warren W."/>
            <person name="Chinwalla A."/>
            <person name="Mardis E.R."/>
            <person name="Wilson R.K."/>
        </authorList>
    </citation>
    <scope>NUCLEOTIDE SEQUENCE [LARGE SCALE GENOMIC DNA]</scope>
    <source>
        <strain evidence="5">OS1</strain>
    </source>
</reference>
<dbReference type="InterPro" id="IPR011108">
    <property type="entry name" value="RMMBL"/>
</dbReference>
<proteinExistence type="predicted"/>
<dbReference type="InterPro" id="IPR036866">
    <property type="entry name" value="RibonucZ/Hydroxyglut_hydro"/>
</dbReference>
<sequence>MRLGIYGAAGEVTGSNYLLEHDEKRVLIDCGIFQGRDEDRKNSEPFPFDASKVDALLLTHAHLDHSGRVPLLVKRGFRGKIYATTPTLELCEILWRDSARLMKEEAEWKSRKNRRKGLPPVYPLFSEKEIERALEMFVPVSYDDVIEAMPDIKVRFRDAGHILGSAIIEIWAGKDSIKLVFSGDLGQQVTVLDRNPAVIDDADYVIIESTYGDRNHKSLDETREEFASVIAESLRDRSKVLIPTFVVDRVQRILYELNILQERGILKDNVSIYFDSPMGVKTTEIYRKYSSLLSAEIQDKLFKNQDPFAPRGLKEVISPEESKKINDVSFAIVLAGSGMANGGRIVHHLKHNLWNPKAHVIFAGYQAAGTLGRKIIDGARFVKVAGEEVAVKCKYHTIGGFSAHADKDDLLAWASNFKTNPTFIVTHGEERSSNSLADELRKLGSQALVPQRGYEMSLDRGRSTVEKRVEIPAERPPLEVQYILKDMDLLLANINDALKEAEVAEEIGPLLMSAKILLEIASQRVVR</sequence>
<dbReference type="Gene3D" id="3.60.15.10">
    <property type="entry name" value="Ribonuclease Z/Hydroxyacylglutathione hydrolase-like"/>
    <property type="match status" value="1"/>
</dbReference>
<evidence type="ECO:0000313" key="5">
    <source>
        <dbReference type="Proteomes" id="UP000005273"/>
    </source>
</evidence>
<dbReference type="RefSeq" id="WP_009202078.1">
    <property type="nucleotide sequence ID" value="NZ_ACJX03000001.1"/>
</dbReference>
<dbReference type="CDD" id="cd16295">
    <property type="entry name" value="TTHA0252-CPSF-like_MBL-fold"/>
    <property type="match status" value="1"/>
</dbReference>
<dbReference type="SMART" id="SM01027">
    <property type="entry name" value="Beta-Casp"/>
    <property type="match status" value="1"/>
</dbReference>
<dbReference type="EMBL" id="ACJX03000001">
    <property type="protein sequence ID" value="KRT35285.1"/>
    <property type="molecule type" value="Genomic_DNA"/>
</dbReference>
<dbReference type="SMART" id="SM00849">
    <property type="entry name" value="Lactamase_B"/>
    <property type="match status" value="1"/>
</dbReference>
<evidence type="ECO:0000259" key="2">
    <source>
        <dbReference type="SMART" id="SM00849"/>
    </source>
</evidence>
<dbReference type="InterPro" id="IPR001279">
    <property type="entry name" value="Metallo-B-lactamas"/>
</dbReference>
<dbReference type="OrthoDB" id="9803916at2"/>
<name>A0A0T5XC20_9BACT</name>
<dbReference type="GO" id="GO:0004521">
    <property type="term" value="F:RNA endonuclease activity"/>
    <property type="evidence" value="ECO:0007669"/>
    <property type="project" value="TreeGrafter"/>
</dbReference>
<dbReference type="SUPFAM" id="SSF56281">
    <property type="entry name" value="Metallo-hydrolase/oxidoreductase"/>
    <property type="match status" value="1"/>
</dbReference>
<feature type="domain" description="Metallo-beta-lactamase" evidence="2">
    <location>
        <begin position="13"/>
        <end position="234"/>
    </location>
</feature>
<accession>A0A0T5XC20</accession>
<dbReference type="GO" id="GO:0016787">
    <property type="term" value="F:hydrolase activity"/>
    <property type="evidence" value="ECO:0007669"/>
    <property type="project" value="UniProtKB-KW"/>
</dbReference>
<evidence type="ECO:0000259" key="3">
    <source>
        <dbReference type="SMART" id="SM01027"/>
    </source>
</evidence>
<gene>
    <name evidence="4" type="ORF">HMPREF1705_04555</name>
</gene>
<feature type="domain" description="Beta-Casp" evidence="3">
    <location>
        <begin position="250"/>
        <end position="375"/>
    </location>
</feature>
<dbReference type="Pfam" id="PF07521">
    <property type="entry name" value="RMMBL"/>
    <property type="match status" value="1"/>
</dbReference>
<comment type="caution">
    <text evidence="4">The sequence shown here is derived from an EMBL/GenBank/DDBJ whole genome shotgun (WGS) entry which is preliminary data.</text>
</comment>
<dbReference type="Gene3D" id="3.40.50.10890">
    <property type="match status" value="1"/>
</dbReference>
<dbReference type="Pfam" id="PF10996">
    <property type="entry name" value="Beta-Casp"/>
    <property type="match status" value="1"/>
</dbReference>
<organism evidence="4 5">
    <name type="scientific">Acetomicrobium hydrogeniformans ATCC BAA-1850</name>
    <dbReference type="NCBI Taxonomy" id="592015"/>
    <lineage>
        <taxon>Bacteria</taxon>
        <taxon>Thermotogati</taxon>
        <taxon>Synergistota</taxon>
        <taxon>Synergistia</taxon>
        <taxon>Synergistales</taxon>
        <taxon>Acetomicrobiaceae</taxon>
        <taxon>Acetomicrobium</taxon>
    </lineage>
</organism>
<dbReference type="AlphaFoldDB" id="A0A0T5XC20"/>
<protein>
    <submittedName>
        <fullName evidence="4">Metallo-beta-lactamase domain protein</fullName>
    </submittedName>
</protein>
<keyword evidence="5" id="KW-1185">Reference proteome</keyword>
<dbReference type="Pfam" id="PF00753">
    <property type="entry name" value="Lactamase_B"/>
    <property type="match status" value="1"/>
</dbReference>